<name>A0A5R9AHW9_9MICC</name>
<gene>
    <name evidence="10" type="ORF">FEF27_04575</name>
</gene>
<evidence type="ECO:0000256" key="6">
    <source>
        <dbReference type="ARBA" id="ARBA00023136"/>
    </source>
</evidence>
<dbReference type="SUPFAM" id="SSF161098">
    <property type="entry name" value="MetI-like"/>
    <property type="match status" value="1"/>
</dbReference>
<dbReference type="GO" id="GO:0005886">
    <property type="term" value="C:plasma membrane"/>
    <property type="evidence" value="ECO:0007669"/>
    <property type="project" value="UniProtKB-SubCell"/>
</dbReference>
<dbReference type="Proteomes" id="UP000306544">
    <property type="component" value="Unassembled WGS sequence"/>
</dbReference>
<dbReference type="OrthoDB" id="9812701at2"/>
<keyword evidence="5 7" id="KW-1133">Transmembrane helix</keyword>
<dbReference type="PANTHER" id="PTHR43386">
    <property type="entry name" value="OLIGOPEPTIDE TRANSPORT SYSTEM PERMEASE PROTEIN APPC"/>
    <property type="match status" value="1"/>
</dbReference>
<feature type="transmembrane region" description="Helical" evidence="7">
    <location>
        <begin position="257"/>
        <end position="280"/>
    </location>
</feature>
<dbReference type="Gene3D" id="1.10.3720.10">
    <property type="entry name" value="MetI-like"/>
    <property type="match status" value="1"/>
</dbReference>
<evidence type="ECO:0000313" key="10">
    <source>
        <dbReference type="EMBL" id="TLP77446.1"/>
    </source>
</evidence>
<feature type="transmembrane region" description="Helical" evidence="7">
    <location>
        <begin position="95"/>
        <end position="118"/>
    </location>
</feature>
<organism evidence="10 11">
    <name type="scientific">Nesterenkonia sphaerica</name>
    <dbReference type="NCBI Taxonomy" id="1804988"/>
    <lineage>
        <taxon>Bacteria</taxon>
        <taxon>Bacillati</taxon>
        <taxon>Actinomycetota</taxon>
        <taxon>Actinomycetes</taxon>
        <taxon>Micrococcales</taxon>
        <taxon>Micrococcaceae</taxon>
        <taxon>Nesterenkonia</taxon>
    </lineage>
</organism>
<dbReference type="InterPro" id="IPR050366">
    <property type="entry name" value="BP-dependent_transpt_permease"/>
</dbReference>
<keyword evidence="3" id="KW-1003">Cell membrane</keyword>
<feature type="transmembrane region" description="Helical" evidence="7">
    <location>
        <begin position="130"/>
        <end position="149"/>
    </location>
</feature>
<comment type="subcellular location">
    <subcellularLocation>
        <location evidence="1 7">Cell membrane</location>
        <topology evidence="1 7">Multi-pass membrane protein</topology>
    </subcellularLocation>
</comment>
<evidence type="ECO:0000256" key="7">
    <source>
        <dbReference type="RuleBase" id="RU363032"/>
    </source>
</evidence>
<feature type="region of interest" description="Disordered" evidence="8">
    <location>
        <begin position="1"/>
        <end position="26"/>
    </location>
</feature>
<evidence type="ECO:0000256" key="2">
    <source>
        <dbReference type="ARBA" id="ARBA00022448"/>
    </source>
</evidence>
<dbReference type="CDD" id="cd06261">
    <property type="entry name" value="TM_PBP2"/>
    <property type="match status" value="1"/>
</dbReference>
<comment type="similarity">
    <text evidence="7">Belongs to the binding-protein-dependent transport system permease family.</text>
</comment>
<dbReference type="GO" id="GO:0055085">
    <property type="term" value="P:transmembrane transport"/>
    <property type="evidence" value="ECO:0007669"/>
    <property type="project" value="InterPro"/>
</dbReference>
<keyword evidence="6 7" id="KW-0472">Membrane</keyword>
<protein>
    <submittedName>
        <fullName evidence="10">ABC transporter permease</fullName>
    </submittedName>
</protein>
<keyword evidence="4 7" id="KW-0812">Transmembrane</keyword>
<evidence type="ECO:0000313" key="11">
    <source>
        <dbReference type="Proteomes" id="UP000306544"/>
    </source>
</evidence>
<dbReference type="PROSITE" id="PS50928">
    <property type="entry name" value="ABC_TM1"/>
    <property type="match status" value="1"/>
</dbReference>
<dbReference type="AlphaFoldDB" id="A0A5R9AHW9"/>
<proteinExistence type="inferred from homology"/>
<feature type="domain" description="ABC transmembrane type-1" evidence="9">
    <location>
        <begin position="91"/>
        <end position="280"/>
    </location>
</feature>
<evidence type="ECO:0000256" key="4">
    <source>
        <dbReference type="ARBA" id="ARBA00022692"/>
    </source>
</evidence>
<accession>A0A5R9AHW9</accession>
<dbReference type="InterPro" id="IPR000515">
    <property type="entry name" value="MetI-like"/>
</dbReference>
<dbReference type="PANTHER" id="PTHR43386:SF25">
    <property type="entry name" value="PEPTIDE ABC TRANSPORTER PERMEASE PROTEIN"/>
    <property type="match status" value="1"/>
</dbReference>
<sequence length="295" mass="30305">MTTLPPRLPLTSGAPGSVRRPPRRRGGTPLVVAGGTLVAGVVLMALVSLVWTPQDPTATDAVNRLAAPSAQHWLGTDGLGRDIASMVLAGSRVPLLVGLGTVAVGFTIGLPIGIVAAMTDRGAGMWLMRGNDILQAFPALLLAIVLAAVFGPSTLTAVIALGLGLAPGVARVVRSGTLQVLSREYSLAARAAGRGPVYLAVRHVLPNIRGILIVQASVGFAIAILAEAALSFLGLGTPPPTASWGRMLQDGQSVLQIAPLTVLWPGAAVAVAVLGFNLLGDGLRDRFDPRMEVTR</sequence>
<dbReference type="InterPro" id="IPR035906">
    <property type="entry name" value="MetI-like_sf"/>
</dbReference>
<dbReference type="RefSeq" id="WP_138169676.1">
    <property type="nucleotide sequence ID" value="NZ_VAWA01000004.1"/>
</dbReference>
<feature type="transmembrane region" description="Helical" evidence="7">
    <location>
        <begin position="30"/>
        <end position="51"/>
    </location>
</feature>
<keyword evidence="2 7" id="KW-0813">Transport</keyword>
<feature type="transmembrane region" description="Helical" evidence="7">
    <location>
        <begin position="212"/>
        <end position="237"/>
    </location>
</feature>
<evidence type="ECO:0000256" key="1">
    <source>
        <dbReference type="ARBA" id="ARBA00004651"/>
    </source>
</evidence>
<keyword evidence="11" id="KW-1185">Reference proteome</keyword>
<dbReference type="Pfam" id="PF00528">
    <property type="entry name" value="BPD_transp_1"/>
    <property type="match status" value="1"/>
</dbReference>
<evidence type="ECO:0000256" key="3">
    <source>
        <dbReference type="ARBA" id="ARBA00022475"/>
    </source>
</evidence>
<comment type="caution">
    <text evidence="10">The sequence shown here is derived from an EMBL/GenBank/DDBJ whole genome shotgun (WGS) entry which is preliminary data.</text>
</comment>
<reference evidence="10 11" key="1">
    <citation type="submission" date="2019-05" db="EMBL/GenBank/DDBJ databases">
        <title>Nesterenkonia sp. GY239, isolated from the Southern Atlantic Ocean.</title>
        <authorList>
            <person name="Zhang G."/>
        </authorList>
    </citation>
    <scope>NUCLEOTIDE SEQUENCE [LARGE SCALE GENOMIC DNA]</scope>
    <source>
        <strain evidence="10 11">GY239</strain>
    </source>
</reference>
<evidence type="ECO:0000256" key="8">
    <source>
        <dbReference type="SAM" id="MobiDB-lite"/>
    </source>
</evidence>
<dbReference type="EMBL" id="VAWA01000004">
    <property type="protein sequence ID" value="TLP77446.1"/>
    <property type="molecule type" value="Genomic_DNA"/>
</dbReference>
<evidence type="ECO:0000259" key="9">
    <source>
        <dbReference type="PROSITE" id="PS50928"/>
    </source>
</evidence>
<evidence type="ECO:0000256" key="5">
    <source>
        <dbReference type="ARBA" id="ARBA00022989"/>
    </source>
</evidence>